<accession>M3D718</accession>
<dbReference type="EMBL" id="KB456263">
    <property type="protein sequence ID" value="EMF13940.1"/>
    <property type="molecule type" value="Genomic_DNA"/>
</dbReference>
<name>M3D718_SPHMS</name>
<evidence type="ECO:0000256" key="1">
    <source>
        <dbReference type="SAM" id="MobiDB-lite"/>
    </source>
</evidence>
<dbReference type="Proteomes" id="UP000016931">
    <property type="component" value="Unassembled WGS sequence"/>
</dbReference>
<dbReference type="GeneID" id="27898435"/>
<feature type="compositionally biased region" description="Basic residues" evidence="1">
    <location>
        <begin position="69"/>
        <end position="85"/>
    </location>
</feature>
<keyword evidence="3" id="KW-1185">Reference proteome</keyword>
<feature type="region of interest" description="Disordered" evidence="1">
    <location>
        <begin position="64"/>
        <end position="106"/>
    </location>
</feature>
<dbReference type="AlphaFoldDB" id="M3D718"/>
<gene>
    <name evidence="2" type="ORF">SEPMUDRAFT_116949</name>
</gene>
<evidence type="ECO:0000313" key="2">
    <source>
        <dbReference type="EMBL" id="EMF13940.1"/>
    </source>
</evidence>
<protein>
    <submittedName>
        <fullName evidence="2">Uncharacterized protein</fullName>
    </submittedName>
</protein>
<dbReference type="HOGENOM" id="CLU_1769271_0_0_1"/>
<dbReference type="RefSeq" id="XP_016762061.1">
    <property type="nucleotide sequence ID" value="XM_016901298.1"/>
</dbReference>
<reference evidence="2 3" key="1">
    <citation type="journal article" date="2012" name="PLoS Pathog.">
        <title>Diverse lifestyles and strategies of plant pathogenesis encoded in the genomes of eighteen Dothideomycetes fungi.</title>
        <authorList>
            <person name="Ohm R.A."/>
            <person name="Feau N."/>
            <person name="Henrissat B."/>
            <person name="Schoch C.L."/>
            <person name="Horwitz B.A."/>
            <person name="Barry K.W."/>
            <person name="Condon B.J."/>
            <person name="Copeland A.C."/>
            <person name="Dhillon B."/>
            <person name="Glaser F."/>
            <person name="Hesse C.N."/>
            <person name="Kosti I."/>
            <person name="LaButti K."/>
            <person name="Lindquist E.A."/>
            <person name="Lucas S."/>
            <person name="Salamov A.A."/>
            <person name="Bradshaw R.E."/>
            <person name="Ciuffetti L."/>
            <person name="Hamelin R.C."/>
            <person name="Kema G.H.J."/>
            <person name="Lawrence C."/>
            <person name="Scott J.A."/>
            <person name="Spatafora J.W."/>
            <person name="Turgeon B.G."/>
            <person name="de Wit P.J.G.M."/>
            <person name="Zhong S."/>
            <person name="Goodwin S.B."/>
            <person name="Grigoriev I.V."/>
        </authorList>
    </citation>
    <scope>NUCLEOTIDE SEQUENCE [LARGE SCALE GENOMIC DNA]</scope>
    <source>
        <strain evidence="2 3">SO2202</strain>
    </source>
</reference>
<feature type="compositionally biased region" description="Pro residues" evidence="1">
    <location>
        <begin position="94"/>
        <end position="103"/>
    </location>
</feature>
<sequence length="147" mass="16148">MSMEHGQNSRKLPLDNNLTGNDEQKQCTIAVVATATAAAAALRTTSFINPPILASLPAGLPSAMSKQHIGQRHRSSVALRNRQRSAHFNEQRAPAPPPPPEPELPLDFETFLQYSASWSEPAAPTTSTTSTLHRVRTRLRQLFSRDL</sequence>
<proteinExistence type="predicted"/>
<evidence type="ECO:0000313" key="3">
    <source>
        <dbReference type="Proteomes" id="UP000016931"/>
    </source>
</evidence>
<organism evidence="2 3">
    <name type="scientific">Sphaerulina musiva (strain SO2202)</name>
    <name type="common">Poplar stem canker fungus</name>
    <name type="synonym">Septoria musiva</name>
    <dbReference type="NCBI Taxonomy" id="692275"/>
    <lineage>
        <taxon>Eukaryota</taxon>
        <taxon>Fungi</taxon>
        <taxon>Dikarya</taxon>
        <taxon>Ascomycota</taxon>
        <taxon>Pezizomycotina</taxon>
        <taxon>Dothideomycetes</taxon>
        <taxon>Dothideomycetidae</taxon>
        <taxon>Mycosphaerellales</taxon>
        <taxon>Mycosphaerellaceae</taxon>
        <taxon>Sphaerulina</taxon>
    </lineage>
</organism>